<dbReference type="EMBL" id="JBGQQK010000003">
    <property type="protein sequence ID" value="MFL2102016.1"/>
    <property type="molecule type" value="Genomic_DNA"/>
</dbReference>
<sequence length="266" mass="28791">MEKNNASLATAIQNLDLKNLLEIVLDNPMAHVNRVDFLAKIYNISDEDVRLGKIQSSLKEKEALAKRSIKNNITKSTSLSFASGIPGGLALAGTIPADILQNMIFSIRLIQELAYIYEYEELIDKDGDLQIDGIILFLGAMFSAQGAGSLIRIASVNAANFASKKIMTSALMKTVWYPLLKNISKVVASKTLTKKALAGAATKAIPLIGGVASGGLTAVTMSVAAKKLNAELVRGYKSNYSEDDFSKDIEIIEAEFEEIESEEDKI</sequence>
<gene>
    <name evidence="1" type="ORF">ACEN37_02000</name>
</gene>
<proteinExistence type="predicted"/>
<evidence type="ECO:0000313" key="2">
    <source>
        <dbReference type="Proteomes" id="UP001625374"/>
    </source>
</evidence>
<dbReference type="Proteomes" id="UP001625374">
    <property type="component" value="Unassembled WGS sequence"/>
</dbReference>
<dbReference type="RefSeq" id="WP_407142205.1">
    <property type="nucleotide sequence ID" value="NZ_JBGQQI010000039.1"/>
</dbReference>
<name>A0ABW8UGL8_9LACT</name>
<protein>
    <submittedName>
        <fullName evidence="1">Bacteriochlorophyll 4-vinyl reductase</fullName>
    </submittedName>
</protein>
<reference evidence="1 2" key="1">
    <citation type="submission" date="2024-08" db="EMBL/GenBank/DDBJ databases">
        <authorList>
            <person name="Arias E."/>
        </authorList>
    </citation>
    <scope>NUCLEOTIDE SEQUENCE [LARGE SCALE GENOMIC DNA]</scope>
    <source>
        <strain evidence="1 2">FAM 24106</strain>
    </source>
</reference>
<comment type="caution">
    <text evidence="1">The sequence shown here is derived from an EMBL/GenBank/DDBJ whole genome shotgun (WGS) entry which is preliminary data.</text>
</comment>
<evidence type="ECO:0000313" key="1">
    <source>
        <dbReference type="EMBL" id="MFL2102016.1"/>
    </source>
</evidence>
<accession>A0ABW8UGL8</accession>
<keyword evidence="2" id="KW-1185">Reference proteome</keyword>
<organism evidence="1 2">
    <name type="scientific">Marinilactibacillus psychrotolerans</name>
    <dbReference type="NCBI Taxonomy" id="191770"/>
    <lineage>
        <taxon>Bacteria</taxon>
        <taxon>Bacillati</taxon>
        <taxon>Bacillota</taxon>
        <taxon>Bacilli</taxon>
        <taxon>Lactobacillales</taxon>
        <taxon>Carnobacteriaceae</taxon>
        <taxon>Marinilactibacillus</taxon>
    </lineage>
</organism>